<keyword evidence="3" id="KW-1185">Reference proteome</keyword>
<protein>
    <recommendedName>
        <fullName evidence="1">DUF6129 domain-containing protein</fullName>
    </recommendedName>
</protein>
<accession>A0ABS2HEX7</accession>
<dbReference type="RefSeq" id="WP_205157175.1">
    <property type="nucleotide sequence ID" value="NZ_JAFEUM010000001.1"/>
</dbReference>
<dbReference type="InterPro" id="IPR046132">
    <property type="entry name" value="DUF6129"/>
</dbReference>
<name>A0ABS2HEX7_9VIBR</name>
<evidence type="ECO:0000259" key="1">
    <source>
        <dbReference type="Pfam" id="PF19624"/>
    </source>
</evidence>
<evidence type="ECO:0000313" key="2">
    <source>
        <dbReference type="EMBL" id="MBM7035584.1"/>
    </source>
</evidence>
<evidence type="ECO:0000313" key="3">
    <source>
        <dbReference type="Proteomes" id="UP000809621"/>
    </source>
</evidence>
<dbReference type="EMBL" id="JAFEUM010000001">
    <property type="protein sequence ID" value="MBM7035584.1"/>
    <property type="molecule type" value="Genomic_DNA"/>
</dbReference>
<comment type="caution">
    <text evidence="2">The sequence shown here is derived from an EMBL/GenBank/DDBJ whole genome shotgun (WGS) entry which is preliminary data.</text>
</comment>
<organism evidence="2 3">
    <name type="scientific">Vibrio ulleungensis</name>
    <dbReference type="NCBI Taxonomy" id="2807619"/>
    <lineage>
        <taxon>Bacteria</taxon>
        <taxon>Pseudomonadati</taxon>
        <taxon>Pseudomonadota</taxon>
        <taxon>Gammaproteobacteria</taxon>
        <taxon>Vibrionales</taxon>
        <taxon>Vibrionaceae</taxon>
        <taxon>Vibrio</taxon>
    </lineage>
</organism>
<dbReference type="Pfam" id="PF19624">
    <property type="entry name" value="DUF6129"/>
    <property type="match status" value="1"/>
</dbReference>
<sequence length="100" mass="11274">MTEVNNQGSPDAESTTEIEIIGRRLSRIADIDEKSLSSLRQDYPHLRFTLCSEDDTAEREPFVTFDHFDLHLLSAGNGCLGLTFDVSNYRGVVIALREAW</sequence>
<dbReference type="Proteomes" id="UP000809621">
    <property type="component" value="Unassembled WGS sequence"/>
</dbReference>
<reference evidence="2 3" key="1">
    <citation type="submission" date="2021-02" db="EMBL/GenBank/DDBJ databases">
        <authorList>
            <person name="Park J.-S."/>
        </authorList>
    </citation>
    <scope>NUCLEOTIDE SEQUENCE [LARGE SCALE GENOMIC DNA]</scope>
    <source>
        <strain evidence="2 3">188UL20-2</strain>
    </source>
</reference>
<proteinExistence type="predicted"/>
<gene>
    <name evidence="2" type="ORF">JQC93_04115</name>
</gene>
<feature type="domain" description="DUF6129" evidence="1">
    <location>
        <begin position="37"/>
        <end position="85"/>
    </location>
</feature>